<dbReference type="Proteomes" id="UP001174909">
    <property type="component" value="Unassembled WGS sequence"/>
</dbReference>
<evidence type="ECO:0000256" key="7">
    <source>
        <dbReference type="ARBA" id="ARBA00023157"/>
    </source>
</evidence>
<evidence type="ECO:0000256" key="2">
    <source>
        <dbReference type="ARBA" id="ARBA00022448"/>
    </source>
</evidence>
<dbReference type="SMART" id="SM01404">
    <property type="entry name" value="CIMR"/>
    <property type="match status" value="5"/>
</dbReference>
<accession>A0AA35SQZ4</accession>
<dbReference type="InterPro" id="IPR009011">
    <property type="entry name" value="Man6P_isomerase_rcpt-bd_dom_sf"/>
</dbReference>
<proteinExistence type="predicted"/>
<dbReference type="GO" id="GO:0010008">
    <property type="term" value="C:endosome membrane"/>
    <property type="evidence" value="ECO:0007669"/>
    <property type="project" value="UniProtKB-SubCell"/>
</dbReference>
<dbReference type="GO" id="GO:0038023">
    <property type="term" value="F:signaling receptor activity"/>
    <property type="evidence" value="ECO:0007669"/>
    <property type="project" value="InterPro"/>
</dbReference>
<evidence type="ECO:0000256" key="3">
    <source>
        <dbReference type="ARBA" id="ARBA00022692"/>
    </source>
</evidence>
<keyword evidence="3" id="KW-0812">Transmembrane</keyword>
<evidence type="ECO:0000313" key="9">
    <source>
        <dbReference type="EMBL" id="CAI8034650.1"/>
    </source>
</evidence>
<dbReference type="GO" id="GO:0007041">
    <property type="term" value="P:lysosomal transport"/>
    <property type="evidence" value="ECO:0007669"/>
    <property type="project" value="InterPro"/>
</dbReference>
<evidence type="ECO:0000259" key="8">
    <source>
        <dbReference type="PROSITE" id="PS51914"/>
    </source>
</evidence>
<dbReference type="GO" id="GO:0005537">
    <property type="term" value="F:D-mannose binding"/>
    <property type="evidence" value="ECO:0007669"/>
    <property type="project" value="InterPro"/>
</dbReference>
<keyword evidence="6" id="KW-0472">Membrane</keyword>
<dbReference type="Gene3D" id="2.70.130.10">
    <property type="entry name" value="Mannose-6-phosphate receptor binding domain"/>
    <property type="match status" value="4"/>
</dbReference>
<name>A0AA35SQZ4_GEOBA</name>
<keyword evidence="7" id="KW-1015">Disulfide bond</keyword>
<protein>
    <submittedName>
        <fullName evidence="9">Cation-independent mannose-6-phosphate receptor</fullName>
    </submittedName>
</protein>
<dbReference type="InterPro" id="IPR000479">
    <property type="entry name" value="CIMR_rpt"/>
</dbReference>
<evidence type="ECO:0000256" key="6">
    <source>
        <dbReference type="ARBA" id="ARBA00023136"/>
    </source>
</evidence>
<evidence type="ECO:0000256" key="4">
    <source>
        <dbReference type="ARBA" id="ARBA00022729"/>
    </source>
</evidence>
<keyword evidence="9" id="KW-0675">Receptor</keyword>
<dbReference type="PANTHER" id="PTHR15071">
    <property type="entry name" value="MANNOSE-6-PHOSPHATE RECEPTOR FAMILY MEMBER"/>
    <property type="match status" value="1"/>
</dbReference>
<reference evidence="9" key="1">
    <citation type="submission" date="2023-03" db="EMBL/GenBank/DDBJ databases">
        <authorList>
            <person name="Steffen K."/>
            <person name="Cardenas P."/>
        </authorList>
    </citation>
    <scope>NUCLEOTIDE SEQUENCE</scope>
</reference>
<sequence length="694" mass="75213">MGYPEAVLSSEDCSYTFTWHSSFACPVEVFSTNSSDSICSFRDPAGGSLYNFHSIASHDIPVPDSDTKYHLRLCGTATQAPSGCGSRVGVCSSDGTETKTLVNARHKIVIVSHAPHTFEVVFDSGAPCGTDSQWTSVVTLVCKWRGGTEHPVFVSSSDCTLRFLWKSSLFCDGRETCAAEDKDSGYTYDLDSLLSSTWNGLVHGEKGRFELGVCRSLNPFSSGNHCSSPAGICWHKSGSEHINLGHMTGPPVYVGGESPHILLNYTDGDVCSEAATGRKHSTTVSLTCGPGKSTPLTLESSGPCSHTLDWETPYACRPHVNYTLACVWNDSSSGLQFNLSSLAKPITVDAADWNIDVCLCPSEACSKWGGAKVSAHHTSSAPSAQPQSWGEFGRLSVSSANSGPVITFTSGDVCRGTTKYKTDIYMECDRSITTDDSKPVFQQSMSRGCTKVLFWSSPYACHSERTSCTHTAGDKFFDFTPLQANPGEMAWKTHYSGDEYYVNLCGSIPEFTGCDPETAVCLHTSKGGWLNIGMTSTQEIIGTTDDHIQIKFSGRHKCRDATSHVTIDMSCGLSGLTLDRNDENLCTYEFLWSTPYACHVEDTIQKWTKCEDQLKSNEYDGLVFLPNKLKSSEGMLVVEGDSAQRTFHVSLCGGNSHCPHGSSVCYTDSSGLTTNVATSSLQTIMTQGRRCGFR</sequence>
<evidence type="ECO:0000256" key="1">
    <source>
        <dbReference type="ARBA" id="ARBA00004308"/>
    </source>
</evidence>
<dbReference type="PROSITE" id="PS51914">
    <property type="entry name" value="MRH"/>
    <property type="match status" value="4"/>
</dbReference>
<evidence type="ECO:0000313" key="10">
    <source>
        <dbReference type="Proteomes" id="UP001174909"/>
    </source>
</evidence>
<feature type="domain" description="MRH" evidence="8">
    <location>
        <begin position="329"/>
        <end position="463"/>
    </location>
</feature>
<feature type="domain" description="MRH" evidence="8">
    <location>
        <begin position="466"/>
        <end position="600"/>
    </location>
</feature>
<feature type="domain" description="MRH" evidence="8">
    <location>
        <begin position="37"/>
        <end position="173"/>
    </location>
</feature>
<dbReference type="AlphaFoldDB" id="A0AA35SQZ4"/>
<comment type="subcellular location">
    <subcellularLocation>
        <location evidence="1">Endomembrane system</location>
    </subcellularLocation>
</comment>
<keyword evidence="2" id="KW-0813">Transport</keyword>
<organism evidence="9 10">
    <name type="scientific">Geodia barretti</name>
    <name type="common">Barrett's horny sponge</name>
    <dbReference type="NCBI Taxonomy" id="519541"/>
    <lineage>
        <taxon>Eukaryota</taxon>
        <taxon>Metazoa</taxon>
        <taxon>Porifera</taxon>
        <taxon>Demospongiae</taxon>
        <taxon>Heteroscleromorpha</taxon>
        <taxon>Tetractinellida</taxon>
        <taxon>Astrophorina</taxon>
        <taxon>Geodiidae</taxon>
        <taxon>Geodia</taxon>
    </lineage>
</organism>
<gene>
    <name evidence="9" type="ORF">GBAR_LOCUS19485</name>
</gene>
<feature type="domain" description="MRH" evidence="8">
    <location>
        <begin position="175"/>
        <end position="318"/>
    </location>
</feature>
<dbReference type="PANTHER" id="PTHR15071:SF0">
    <property type="entry name" value="MANNOSE 6-PHOSPHATE RECEPTOR-LIKE PROTEIN 1"/>
    <property type="match status" value="1"/>
</dbReference>
<keyword evidence="10" id="KW-1185">Reference proteome</keyword>
<dbReference type="Pfam" id="PF00878">
    <property type="entry name" value="CIMR"/>
    <property type="match status" value="4"/>
</dbReference>
<keyword evidence="4" id="KW-0732">Signal</keyword>
<keyword evidence="5" id="KW-1133">Transmembrane helix</keyword>
<dbReference type="SUPFAM" id="SSF50911">
    <property type="entry name" value="Mannose 6-phosphate receptor domain"/>
    <property type="match status" value="5"/>
</dbReference>
<evidence type="ECO:0000256" key="5">
    <source>
        <dbReference type="ARBA" id="ARBA00022989"/>
    </source>
</evidence>
<dbReference type="InterPro" id="IPR044865">
    <property type="entry name" value="MRH_dom"/>
</dbReference>
<dbReference type="GO" id="GO:0000139">
    <property type="term" value="C:Golgi membrane"/>
    <property type="evidence" value="ECO:0007669"/>
    <property type="project" value="UniProtKB-SubCell"/>
</dbReference>
<dbReference type="EMBL" id="CASHTH010002747">
    <property type="protein sequence ID" value="CAI8034650.1"/>
    <property type="molecule type" value="Genomic_DNA"/>
</dbReference>
<comment type="caution">
    <text evidence="9">The sequence shown here is derived from an EMBL/GenBank/DDBJ whole genome shotgun (WGS) entry which is preliminary data.</text>
</comment>